<dbReference type="PANTHER" id="PTHR11439">
    <property type="entry name" value="GAG-POL-RELATED RETROTRANSPOSON"/>
    <property type="match status" value="1"/>
</dbReference>
<gene>
    <name evidence="3" type="ORF">Tco_0629440</name>
</gene>
<feature type="domain" description="Reverse transcriptase Ty1/copia-type" evidence="2">
    <location>
        <begin position="203"/>
        <end position="282"/>
    </location>
</feature>
<dbReference type="PANTHER" id="PTHR11439:SF489">
    <property type="entry name" value="RNA-DIRECTED DNA POLYMERASE"/>
    <property type="match status" value="1"/>
</dbReference>
<dbReference type="Proteomes" id="UP001151760">
    <property type="component" value="Unassembled WGS sequence"/>
</dbReference>
<feature type="compositionally biased region" description="Polar residues" evidence="1">
    <location>
        <begin position="78"/>
        <end position="96"/>
    </location>
</feature>
<dbReference type="EMBL" id="BQNB010008912">
    <property type="protein sequence ID" value="GJS56078.1"/>
    <property type="molecule type" value="Genomic_DNA"/>
</dbReference>
<feature type="region of interest" description="Disordered" evidence="1">
    <location>
        <begin position="78"/>
        <end position="97"/>
    </location>
</feature>
<organism evidence="3 4">
    <name type="scientific">Tanacetum coccineum</name>
    <dbReference type="NCBI Taxonomy" id="301880"/>
    <lineage>
        <taxon>Eukaryota</taxon>
        <taxon>Viridiplantae</taxon>
        <taxon>Streptophyta</taxon>
        <taxon>Embryophyta</taxon>
        <taxon>Tracheophyta</taxon>
        <taxon>Spermatophyta</taxon>
        <taxon>Magnoliopsida</taxon>
        <taxon>eudicotyledons</taxon>
        <taxon>Gunneridae</taxon>
        <taxon>Pentapetalae</taxon>
        <taxon>asterids</taxon>
        <taxon>campanulids</taxon>
        <taxon>Asterales</taxon>
        <taxon>Asteraceae</taxon>
        <taxon>Asteroideae</taxon>
        <taxon>Anthemideae</taxon>
        <taxon>Anthemidinae</taxon>
        <taxon>Tanacetum</taxon>
    </lineage>
</organism>
<dbReference type="SUPFAM" id="SSF56672">
    <property type="entry name" value="DNA/RNA polymerases"/>
    <property type="match status" value="1"/>
</dbReference>
<evidence type="ECO:0000313" key="4">
    <source>
        <dbReference type="Proteomes" id="UP001151760"/>
    </source>
</evidence>
<accession>A0ABQ4WTD1</accession>
<dbReference type="InterPro" id="IPR043502">
    <property type="entry name" value="DNA/RNA_pol_sf"/>
</dbReference>
<reference evidence="3" key="2">
    <citation type="submission" date="2022-01" db="EMBL/GenBank/DDBJ databases">
        <authorList>
            <person name="Yamashiro T."/>
            <person name="Shiraishi A."/>
            <person name="Satake H."/>
            <person name="Nakayama K."/>
        </authorList>
    </citation>
    <scope>NUCLEOTIDE SEQUENCE</scope>
</reference>
<protein>
    <submittedName>
        <fullName evidence="3">Ribonuclease H-like domain-containing protein</fullName>
    </submittedName>
</protein>
<keyword evidence="4" id="KW-1185">Reference proteome</keyword>
<sequence length="361" mass="41136">MKVLDDIPKCFDNDNKGKSGEHSLNLFDVQSPKRPYDEEEDTFNEDGNSVVTSDDYNIIVEDEVAGVITQIEDNVTSEGNAQVNQNGEGSSDSLETSPIMRRSTRQKVMPAKFSDFVVNSGVRYGLEKYIDLRCLIALSVQNGWPLFQLDVNNAFLYGDLKEEVYMELPRGYYDKNETKVYKLVKYLYGLKQAPSKNDIFIAMLVYVDDIVVTGNNKDEIDKFKRFLSSKFMIKDLGLLKYFLGIEVLENENGLCLSQRKYYLELLNEYGLLACKPAATPLQQNVVLSYEESESDKFLSNMTEYQKIVGKLIYLSITKTDISYVVHYLRVLRYLKNAPGTGVQFCKGNSLSLHAFSYADWA</sequence>
<comment type="caution">
    <text evidence="3">The sequence shown here is derived from an EMBL/GenBank/DDBJ whole genome shotgun (WGS) entry which is preliminary data.</text>
</comment>
<feature type="domain" description="Reverse transcriptase Ty1/copia-type" evidence="2">
    <location>
        <begin position="129"/>
        <end position="195"/>
    </location>
</feature>
<proteinExistence type="predicted"/>
<name>A0ABQ4WTD1_9ASTR</name>
<dbReference type="Pfam" id="PF07727">
    <property type="entry name" value="RVT_2"/>
    <property type="match status" value="2"/>
</dbReference>
<reference evidence="3" key="1">
    <citation type="journal article" date="2022" name="Int. J. Mol. Sci.">
        <title>Draft Genome of Tanacetum Coccineum: Genomic Comparison of Closely Related Tanacetum-Family Plants.</title>
        <authorList>
            <person name="Yamashiro T."/>
            <person name="Shiraishi A."/>
            <person name="Nakayama K."/>
            <person name="Satake H."/>
        </authorList>
    </citation>
    <scope>NUCLEOTIDE SEQUENCE</scope>
</reference>
<dbReference type="InterPro" id="IPR013103">
    <property type="entry name" value="RVT_2"/>
</dbReference>
<evidence type="ECO:0000259" key="2">
    <source>
        <dbReference type="Pfam" id="PF07727"/>
    </source>
</evidence>
<evidence type="ECO:0000256" key="1">
    <source>
        <dbReference type="SAM" id="MobiDB-lite"/>
    </source>
</evidence>
<evidence type="ECO:0000313" key="3">
    <source>
        <dbReference type="EMBL" id="GJS56078.1"/>
    </source>
</evidence>